<comment type="caution">
    <text evidence="2">The sequence shown here is derived from an EMBL/GenBank/DDBJ whole genome shotgun (WGS) entry which is preliminary data.</text>
</comment>
<feature type="transmembrane region" description="Helical" evidence="1">
    <location>
        <begin position="21"/>
        <end position="42"/>
    </location>
</feature>
<dbReference type="AlphaFoldDB" id="A0A1G2PX91"/>
<evidence type="ECO:0000256" key="1">
    <source>
        <dbReference type="SAM" id="Phobius"/>
    </source>
</evidence>
<reference evidence="2 3" key="1">
    <citation type="journal article" date="2016" name="Nat. Commun.">
        <title>Thousands of microbial genomes shed light on interconnected biogeochemical processes in an aquifer system.</title>
        <authorList>
            <person name="Anantharaman K."/>
            <person name="Brown C.T."/>
            <person name="Hug L.A."/>
            <person name="Sharon I."/>
            <person name="Castelle C.J."/>
            <person name="Probst A.J."/>
            <person name="Thomas B.C."/>
            <person name="Singh A."/>
            <person name="Wilkins M.J."/>
            <person name="Karaoz U."/>
            <person name="Brodie E.L."/>
            <person name="Williams K.H."/>
            <person name="Hubbard S.S."/>
            <person name="Banfield J.F."/>
        </authorList>
    </citation>
    <scope>NUCLEOTIDE SEQUENCE [LARGE SCALE GENOMIC DNA]</scope>
</reference>
<evidence type="ECO:0000313" key="3">
    <source>
        <dbReference type="Proteomes" id="UP000176951"/>
    </source>
</evidence>
<keyword evidence="1" id="KW-0812">Transmembrane</keyword>
<gene>
    <name evidence="2" type="ORF">A3A97_04100</name>
</gene>
<sequence length="77" mass="8849">MTQKKELKIDKAELQNLTYPIMFGIVIVISLIVFGLSLRFIFKSISQVLFINNQTGSATVRFQDENVKALKRYLPDN</sequence>
<name>A0A1G2PX91_9BACT</name>
<accession>A0A1G2PX91</accession>
<protein>
    <submittedName>
        <fullName evidence="2">Uncharacterized protein</fullName>
    </submittedName>
</protein>
<dbReference type="Proteomes" id="UP000176951">
    <property type="component" value="Unassembled WGS sequence"/>
</dbReference>
<keyword evidence="1" id="KW-1133">Transmembrane helix</keyword>
<evidence type="ECO:0000313" key="2">
    <source>
        <dbReference type="EMBL" id="OHA52958.1"/>
    </source>
</evidence>
<dbReference type="EMBL" id="MHSW01000002">
    <property type="protein sequence ID" value="OHA52958.1"/>
    <property type="molecule type" value="Genomic_DNA"/>
</dbReference>
<organism evidence="2 3">
    <name type="scientific">Candidatus Terrybacteria bacterium RIFCSPLOWO2_01_FULL_40_23</name>
    <dbReference type="NCBI Taxonomy" id="1802366"/>
    <lineage>
        <taxon>Bacteria</taxon>
        <taxon>Candidatus Terryibacteriota</taxon>
    </lineage>
</organism>
<keyword evidence="1" id="KW-0472">Membrane</keyword>
<proteinExistence type="predicted"/>